<sequence length="659" mass="69200">MKRTSWINLAVALLCIGVLWIAAYQVPLHASWAIGGDVTTHRRMDEDAFIRGIHASEPPTRTACIDDPNQTCWWWQVLAPGERPYRWSAAQTQIRLPGVGGGAYRVTLSMRGQPAAQPTLSTWQIGDVALQVALPPNQVRRLHILTPADAAGNMELHLNTPPFHPAGDPRELGLVWYELGIARLSTGLQQPAWPVLGWLSLSLVALYAGAHLLTSSPRLNLGWLWGMGVAAGLALALARLAISSFAPTLAGMAGVALLLAGVGWLATRHLATQRVFVRQVLALTILALALRSAGMLHPHARYSDSMFHANKLFALSLGNVFQTAGLPSEAGGGMAPYPTGMYLLLLPGQVLVEDRLPLVQIGTAALDSLVVPGIALLLVASGLGQAAALLGAACYLLPIPVLESLSVGELANVGGQIIAFGFVALVVVGGRQTPHLTAAIGLLSAGLLAHSGVTLSLGAWTAGLWGLALLRWLRGKRDPGLIGLPQLSLVASVGLGLVLLTYYSAPVYLNGMLERVGTSGAGEPSGRPLSAIIAWTAGSIVGLQAPGGHPLPPLLGVLAVAGLGWLGWSREAQATGLRMGLGAFWIGVGLTQAILLVADQGVRWALFLYPGLCLSAGALLGVLWQRGRTERLAVCAMLAIIVGYGAMIGIVQVRDYLHT</sequence>
<dbReference type="AlphaFoldDB" id="E1IHW8"/>
<dbReference type="Proteomes" id="UP000054010">
    <property type="component" value="Unassembled WGS sequence"/>
</dbReference>
<feature type="transmembrane region" description="Helical" evidence="1">
    <location>
        <begin position="604"/>
        <end position="624"/>
    </location>
</feature>
<dbReference type="OrthoDB" id="138190at2"/>
<keyword evidence="3" id="KW-1185">Reference proteome</keyword>
<evidence type="ECO:0008006" key="4">
    <source>
        <dbReference type="Google" id="ProtNLM"/>
    </source>
</evidence>
<gene>
    <name evidence="2" type="ORF">OSCT_2906</name>
</gene>
<evidence type="ECO:0000256" key="1">
    <source>
        <dbReference type="SAM" id="Phobius"/>
    </source>
</evidence>
<feature type="transmembrane region" description="Helical" evidence="1">
    <location>
        <begin position="222"/>
        <end position="242"/>
    </location>
</feature>
<proteinExistence type="predicted"/>
<feature type="transmembrane region" description="Helical" evidence="1">
    <location>
        <begin position="192"/>
        <end position="210"/>
    </location>
</feature>
<reference evidence="2 3" key="1">
    <citation type="journal article" date="2011" name="J. Bacteriol.">
        <title>Draft genome sequence of the anoxygenic filamentous phototrophic bacterium Oscillochloris trichoides subsp. DG-6.</title>
        <authorList>
            <person name="Kuznetsov B.B."/>
            <person name="Ivanovsky R.N."/>
            <person name="Keppen O.I."/>
            <person name="Sukhacheva M.V."/>
            <person name="Bumazhkin B.K."/>
            <person name="Patutina E.O."/>
            <person name="Beletsky A.V."/>
            <person name="Mardanov A.V."/>
            <person name="Baslerov R.V."/>
            <person name="Panteleeva A.N."/>
            <person name="Kolganova T.V."/>
            <person name="Ravin N.V."/>
            <person name="Skryabin K.G."/>
        </authorList>
    </citation>
    <scope>NUCLEOTIDE SEQUENCE [LARGE SCALE GENOMIC DNA]</scope>
    <source>
        <strain evidence="2 3">DG-6</strain>
    </source>
</reference>
<feature type="transmembrane region" description="Helical" evidence="1">
    <location>
        <begin position="631"/>
        <end position="653"/>
    </location>
</feature>
<feature type="transmembrane region" description="Helical" evidence="1">
    <location>
        <begin position="410"/>
        <end position="428"/>
    </location>
</feature>
<evidence type="ECO:0000313" key="3">
    <source>
        <dbReference type="Proteomes" id="UP000054010"/>
    </source>
</evidence>
<organism evidence="2 3">
    <name type="scientific">Oscillochloris trichoides DG-6</name>
    <dbReference type="NCBI Taxonomy" id="765420"/>
    <lineage>
        <taxon>Bacteria</taxon>
        <taxon>Bacillati</taxon>
        <taxon>Chloroflexota</taxon>
        <taxon>Chloroflexia</taxon>
        <taxon>Chloroflexales</taxon>
        <taxon>Chloroflexineae</taxon>
        <taxon>Oscillochloridaceae</taxon>
        <taxon>Oscillochloris</taxon>
    </lineage>
</organism>
<feature type="transmembrane region" description="Helical" evidence="1">
    <location>
        <begin position="551"/>
        <end position="568"/>
    </location>
</feature>
<dbReference type="HOGENOM" id="CLU_427459_0_0_0"/>
<dbReference type="EMBL" id="ADVR01000120">
    <property type="protein sequence ID" value="EFO79243.1"/>
    <property type="molecule type" value="Genomic_DNA"/>
</dbReference>
<keyword evidence="1" id="KW-0472">Membrane</keyword>
<dbReference type="STRING" id="765420.OSCT_2906"/>
<keyword evidence="1" id="KW-0812">Transmembrane</keyword>
<feature type="transmembrane region" description="Helical" evidence="1">
    <location>
        <begin position="448"/>
        <end position="470"/>
    </location>
</feature>
<comment type="caution">
    <text evidence="2">The sequence shown here is derived from an EMBL/GenBank/DDBJ whole genome shotgun (WGS) entry which is preliminary data.</text>
</comment>
<feature type="transmembrane region" description="Helical" evidence="1">
    <location>
        <begin position="482"/>
        <end position="503"/>
    </location>
</feature>
<dbReference type="eggNOG" id="COG1807">
    <property type="taxonomic scope" value="Bacteria"/>
</dbReference>
<feature type="transmembrane region" description="Helical" evidence="1">
    <location>
        <begin position="580"/>
        <end position="598"/>
    </location>
</feature>
<keyword evidence="1" id="KW-1133">Transmembrane helix</keyword>
<evidence type="ECO:0000313" key="2">
    <source>
        <dbReference type="EMBL" id="EFO79243.1"/>
    </source>
</evidence>
<name>E1IHW8_9CHLR</name>
<accession>E1IHW8</accession>
<feature type="transmembrane region" description="Helical" evidence="1">
    <location>
        <begin position="374"/>
        <end position="398"/>
    </location>
</feature>
<feature type="transmembrane region" description="Helical" evidence="1">
    <location>
        <begin position="279"/>
        <end position="297"/>
    </location>
</feature>
<protein>
    <recommendedName>
        <fullName evidence="4">Glycosyltransferase RgtA/B/C/D-like domain-containing protein</fullName>
    </recommendedName>
</protein>
<feature type="transmembrane region" description="Helical" evidence="1">
    <location>
        <begin position="248"/>
        <end position="267"/>
    </location>
</feature>